<evidence type="ECO:0000256" key="1">
    <source>
        <dbReference type="SAM" id="MobiDB-lite"/>
    </source>
</evidence>
<dbReference type="RefSeq" id="WP_177180328.1">
    <property type="nucleotide sequence ID" value="NZ_FOHB01000004.1"/>
</dbReference>
<keyword evidence="4" id="KW-1185">Reference proteome</keyword>
<evidence type="ECO:0000313" key="3">
    <source>
        <dbReference type="EMBL" id="SES23674.1"/>
    </source>
</evidence>
<reference evidence="4" key="1">
    <citation type="submission" date="2016-10" db="EMBL/GenBank/DDBJ databases">
        <authorList>
            <person name="Varghese N."/>
            <person name="Submissions S."/>
        </authorList>
    </citation>
    <scope>NUCLEOTIDE SEQUENCE [LARGE SCALE GENOMIC DNA]</scope>
    <source>
        <strain evidence="4">CGMCC 1.6963</strain>
    </source>
</reference>
<protein>
    <submittedName>
        <fullName evidence="3">Uncharacterized membrane protein</fullName>
    </submittedName>
</protein>
<feature type="region of interest" description="Disordered" evidence="1">
    <location>
        <begin position="194"/>
        <end position="226"/>
    </location>
</feature>
<evidence type="ECO:0000259" key="2">
    <source>
        <dbReference type="Pfam" id="PF09990"/>
    </source>
</evidence>
<organism evidence="3 4">
    <name type="scientific">Pedococcus cremeus</name>
    <dbReference type="NCBI Taxonomy" id="587636"/>
    <lineage>
        <taxon>Bacteria</taxon>
        <taxon>Bacillati</taxon>
        <taxon>Actinomycetota</taxon>
        <taxon>Actinomycetes</taxon>
        <taxon>Micrococcales</taxon>
        <taxon>Intrasporangiaceae</taxon>
        <taxon>Pedococcus</taxon>
    </lineage>
</organism>
<dbReference type="InterPro" id="IPR019251">
    <property type="entry name" value="DUF2231_TM"/>
</dbReference>
<dbReference type="STRING" id="587636.SAMN05216199_2489"/>
<sequence>MTSNPDHAALPDVPHPTPTGGSPLVQAVQALEGTAALDTVGAVLSRLSTPVTRSPGLRGLLQGRGVGHAIHPPLTDVPVGLWTSAVVLDLIGGVGSREAARKLLGAGLLAAVPTAATGFAEWHDTGNPERRVGSAHALLNTAALGLLGSSWVSRGRGRHGVGVASALAGMAVATASAFLGGHLATARKVGTRDAAFGRDGVGPTLSRPAPTTGVGVTPGSDDPVTD</sequence>
<dbReference type="AlphaFoldDB" id="A0A1H9VQ70"/>
<proteinExistence type="predicted"/>
<feature type="region of interest" description="Disordered" evidence="1">
    <location>
        <begin position="1"/>
        <end position="23"/>
    </location>
</feature>
<dbReference type="EMBL" id="FOHB01000004">
    <property type="protein sequence ID" value="SES23674.1"/>
    <property type="molecule type" value="Genomic_DNA"/>
</dbReference>
<dbReference type="Pfam" id="PF09990">
    <property type="entry name" value="DUF2231"/>
    <property type="match status" value="1"/>
</dbReference>
<accession>A0A1H9VQ70</accession>
<gene>
    <name evidence="3" type="ORF">SAMN05216199_2489</name>
</gene>
<feature type="domain" description="DUF2231" evidence="2">
    <location>
        <begin position="67"/>
        <end position="192"/>
    </location>
</feature>
<evidence type="ECO:0000313" key="4">
    <source>
        <dbReference type="Proteomes" id="UP000199019"/>
    </source>
</evidence>
<name>A0A1H9VQ70_9MICO</name>
<dbReference type="Proteomes" id="UP000199019">
    <property type="component" value="Unassembled WGS sequence"/>
</dbReference>